<dbReference type="EMBL" id="FNCH01000009">
    <property type="protein sequence ID" value="SDG67101.1"/>
    <property type="molecule type" value="Genomic_DNA"/>
</dbReference>
<evidence type="ECO:0000313" key="2">
    <source>
        <dbReference type="EMBL" id="SDG67101.1"/>
    </source>
</evidence>
<protein>
    <submittedName>
        <fullName evidence="2">Uncharacterized protein</fullName>
    </submittedName>
</protein>
<evidence type="ECO:0000313" key="3">
    <source>
        <dbReference type="Proteomes" id="UP000199643"/>
    </source>
</evidence>
<dbReference type="STRING" id="405671.SAMN05421827_109104"/>
<accession>A0A1G7W5G3</accession>
<dbReference type="Proteomes" id="UP000199643">
    <property type="component" value="Unassembled WGS sequence"/>
</dbReference>
<reference evidence="3" key="1">
    <citation type="submission" date="2016-10" db="EMBL/GenBank/DDBJ databases">
        <authorList>
            <person name="Varghese N."/>
            <person name="Submissions S."/>
        </authorList>
    </citation>
    <scope>NUCLEOTIDE SEQUENCE [LARGE SCALE GENOMIC DNA]</scope>
    <source>
        <strain evidence="3">DSM 17933</strain>
    </source>
</reference>
<feature type="transmembrane region" description="Helical" evidence="1">
    <location>
        <begin position="13"/>
        <end position="37"/>
    </location>
</feature>
<sequence>MKRNLNAEDVKPIMGWISFFSQVTLIILLLIALRYGLATILAEAYRNEVKQHLTK</sequence>
<keyword evidence="3" id="KW-1185">Reference proteome</keyword>
<keyword evidence="1" id="KW-0472">Membrane</keyword>
<name>A0A1G7W5G3_9SPHI</name>
<keyword evidence="1" id="KW-1133">Transmembrane helix</keyword>
<gene>
    <name evidence="2" type="ORF">SAMN05421827_109104</name>
</gene>
<proteinExistence type="predicted"/>
<keyword evidence="1" id="KW-0812">Transmembrane</keyword>
<dbReference type="RefSeq" id="WP_167354732.1">
    <property type="nucleotide sequence ID" value="NZ_FNCH01000009.1"/>
</dbReference>
<organism evidence="2 3">
    <name type="scientific">Pedobacter terrae</name>
    <dbReference type="NCBI Taxonomy" id="405671"/>
    <lineage>
        <taxon>Bacteria</taxon>
        <taxon>Pseudomonadati</taxon>
        <taxon>Bacteroidota</taxon>
        <taxon>Sphingobacteriia</taxon>
        <taxon>Sphingobacteriales</taxon>
        <taxon>Sphingobacteriaceae</taxon>
        <taxon>Pedobacter</taxon>
    </lineage>
</organism>
<dbReference type="AlphaFoldDB" id="A0A1G7W5G3"/>
<evidence type="ECO:0000256" key="1">
    <source>
        <dbReference type="SAM" id="Phobius"/>
    </source>
</evidence>